<dbReference type="Pfam" id="PF13175">
    <property type="entry name" value="AAA_15"/>
    <property type="match status" value="1"/>
</dbReference>
<sequence>MSLVQMTLGSYRCFSRRQDIELRPVTLVLGRNNAGKSALVRAPVVIGTGIRTSSPGPLDLDQLGETMVDSFTDLVYGNRALGSVQLGLRLDGRILDPIELSATVQHIREHHTQVVSELTVTIGGARRLRVEWELTDPRRTPRYTVEVGGETWTEVPLRFRGLFPIEVADHDRPADSLPPDFARVLRELSIKIRRGYPEVRYFGPFRDRPQRRYRLPGRTPPEVGILGEHAASILASDKVRHQSRLIRRLNDEFSDYLPGWKLDVAERGGMWSVVLISRDDDTIQVNLADAGTGVAQALPVFVQRAADLLDPTDRPVLEIIEQPELHLHPAAHAALADLYLTAAQRTSTQFLIETHSETLLLRLRRRIAEGLDPELVAVYFVDSVDGAATARRIHVDEFGNLDYWPEGVFSEDYEETKNLARAQWERRDARAG</sequence>
<organism evidence="3 4">
    <name type="scientific">Micromonospora haikouensis</name>
    <dbReference type="NCBI Taxonomy" id="686309"/>
    <lineage>
        <taxon>Bacteria</taxon>
        <taxon>Bacillati</taxon>
        <taxon>Actinomycetota</taxon>
        <taxon>Actinomycetes</taxon>
        <taxon>Micromonosporales</taxon>
        <taxon>Micromonosporaceae</taxon>
        <taxon>Micromonospora</taxon>
    </lineage>
</organism>
<dbReference type="PANTHER" id="PTHR43581">
    <property type="entry name" value="ATP/GTP PHOSPHATASE"/>
    <property type="match status" value="1"/>
</dbReference>
<dbReference type="AlphaFoldDB" id="A0A1C4VMS1"/>
<dbReference type="Pfam" id="PF12476">
    <property type="entry name" value="DUF3696"/>
    <property type="match status" value="1"/>
</dbReference>
<dbReference type="InterPro" id="IPR051396">
    <property type="entry name" value="Bact_Antivir_Def_Nuclease"/>
</dbReference>
<reference evidence="3 4" key="1">
    <citation type="submission" date="2016-06" db="EMBL/GenBank/DDBJ databases">
        <authorList>
            <person name="Kjaerup R.B."/>
            <person name="Dalgaard T.S."/>
            <person name="Juul-Madsen H.R."/>
        </authorList>
    </citation>
    <scope>NUCLEOTIDE SEQUENCE [LARGE SCALE GENOMIC DNA]</scope>
    <source>
        <strain evidence="3 4">DSM 45626</strain>
    </source>
</reference>
<feature type="domain" description="Endonuclease GajA/Old nuclease/RecF-like AAA" evidence="2">
    <location>
        <begin position="281"/>
        <end position="358"/>
    </location>
</feature>
<dbReference type="InterPro" id="IPR022532">
    <property type="entry name" value="DUF3696"/>
</dbReference>
<protein>
    <recommendedName>
        <fullName evidence="5">DUF3696 domain-containing protein</fullName>
    </recommendedName>
</protein>
<dbReference type="SUPFAM" id="SSF52540">
    <property type="entry name" value="P-loop containing nucleoside triphosphate hydrolases"/>
    <property type="match status" value="1"/>
</dbReference>
<dbReference type="PANTHER" id="PTHR43581:SF2">
    <property type="entry name" value="EXCINUCLEASE ATPASE SUBUNIT"/>
    <property type="match status" value="1"/>
</dbReference>
<evidence type="ECO:0000313" key="4">
    <source>
        <dbReference type="Proteomes" id="UP000199375"/>
    </source>
</evidence>
<dbReference type="InterPro" id="IPR014592">
    <property type="entry name" value="P-loop_UCP034888"/>
</dbReference>
<dbReference type="PIRSF" id="PIRSF034888">
    <property type="entry name" value="P-loop_UCP034888"/>
    <property type="match status" value="1"/>
</dbReference>
<name>A0A1C4VMS1_9ACTN</name>
<proteinExistence type="predicted"/>
<evidence type="ECO:0008006" key="5">
    <source>
        <dbReference type="Google" id="ProtNLM"/>
    </source>
</evidence>
<dbReference type="Proteomes" id="UP000199375">
    <property type="component" value="Unassembled WGS sequence"/>
</dbReference>
<feature type="domain" description="DUF3696" evidence="1">
    <location>
        <begin position="371"/>
        <end position="411"/>
    </location>
</feature>
<dbReference type="InterPro" id="IPR041685">
    <property type="entry name" value="AAA_GajA/Old/RecF-like"/>
</dbReference>
<gene>
    <name evidence="3" type="ORF">GA0070558_1104</name>
</gene>
<dbReference type="EMBL" id="FMCW01000010">
    <property type="protein sequence ID" value="SCE85111.1"/>
    <property type="molecule type" value="Genomic_DNA"/>
</dbReference>
<evidence type="ECO:0000313" key="3">
    <source>
        <dbReference type="EMBL" id="SCE85111.1"/>
    </source>
</evidence>
<dbReference type="InterPro" id="IPR027417">
    <property type="entry name" value="P-loop_NTPase"/>
</dbReference>
<evidence type="ECO:0000259" key="2">
    <source>
        <dbReference type="Pfam" id="PF13175"/>
    </source>
</evidence>
<accession>A0A1C4VMS1</accession>
<evidence type="ECO:0000259" key="1">
    <source>
        <dbReference type="Pfam" id="PF12476"/>
    </source>
</evidence>
<dbReference type="RefSeq" id="WP_091278462.1">
    <property type="nucleotide sequence ID" value="NZ_FMCW01000010.1"/>
</dbReference>